<dbReference type="GO" id="GO:0019305">
    <property type="term" value="P:dTDP-rhamnose biosynthetic process"/>
    <property type="evidence" value="ECO:0007669"/>
    <property type="project" value="UniProtKB-UniPathway"/>
</dbReference>
<evidence type="ECO:0000256" key="5">
    <source>
        <dbReference type="ARBA" id="ARBA00048200"/>
    </source>
</evidence>
<dbReference type="PANTHER" id="PTHR10491">
    <property type="entry name" value="DTDP-4-DEHYDRORHAMNOSE REDUCTASE"/>
    <property type="match status" value="1"/>
</dbReference>
<dbReference type="RefSeq" id="WP_063363439.1">
    <property type="nucleotide sequence ID" value="NZ_AUXZ01000104.1"/>
</dbReference>
<organism evidence="8 9">
    <name type="scientific">Pseudoalteromonas luteoviolacea H33</name>
    <dbReference type="NCBI Taxonomy" id="1365251"/>
    <lineage>
        <taxon>Bacteria</taxon>
        <taxon>Pseudomonadati</taxon>
        <taxon>Pseudomonadota</taxon>
        <taxon>Gammaproteobacteria</taxon>
        <taxon>Alteromonadales</taxon>
        <taxon>Pseudoalteromonadaceae</taxon>
        <taxon>Pseudoalteromonas</taxon>
    </lineage>
</organism>
<dbReference type="UniPathway" id="UPA00281"/>
<evidence type="ECO:0000259" key="7">
    <source>
        <dbReference type="Pfam" id="PF04321"/>
    </source>
</evidence>
<dbReference type="InterPro" id="IPR005913">
    <property type="entry name" value="dTDP_dehydrorham_reduct"/>
</dbReference>
<dbReference type="EC" id="1.1.1.133" evidence="3 6"/>
<dbReference type="AlphaFoldDB" id="A0A162ABR1"/>
<evidence type="ECO:0000256" key="1">
    <source>
        <dbReference type="ARBA" id="ARBA00004781"/>
    </source>
</evidence>
<proteinExistence type="inferred from homology"/>
<comment type="pathway">
    <text evidence="1 6">Carbohydrate biosynthesis; dTDP-L-rhamnose biosynthesis.</text>
</comment>
<dbReference type="GO" id="GO:0008831">
    <property type="term" value="F:dTDP-4-dehydrorhamnose reductase activity"/>
    <property type="evidence" value="ECO:0007669"/>
    <property type="project" value="UniProtKB-EC"/>
</dbReference>
<evidence type="ECO:0000313" key="9">
    <source>
        <dbReference type="Proteomes" id="UP000076503"/>
    </source>
</evidence>
<dbReference type="OrthoDB" id="6288130at2"/>
<gene>
    <name evidence="8" type="ORF">N476_23730</name>
</gene>
<comment type="catalytic activity">
    <reaction evidence="5 6">
        <text>dTDP-beta-L-rhamnose + NADP(+) = dTDP-4-dehydro-beta-L-rhamnose + NADPH + H(+)</text>
        <dbReference type="Rhea" id="RHEA:21796"/>
        <dbReference type="ChEBI" id="CHEBI:15378"/>
        <dbReference type="ChEBI" id="CHEBI:57510"/>
        <dbReference type="ChEBI" id="CHEBI:57783"/>
        <dbReference type="ChEBI" id="CHEBI:58349"/>
        <dbReference type="ChEBI" id="CHEBI:62830"/>
        <dbReference type="EC" id="1.1.1.133"/>
    </reaction>
</comment>
<dbReference type="Proteomes" id="UP000076503">
    <property type="component" value="Unassembled WGS sequence"/>
</dbReference>
<protein>
    <recommendedName>
        <fullName evidence="4 6">dTDP-4-dehydrorhamnose reductase</fullName>
        <ecNumber evidence="3 6">1.1.1.133</ecNumber>
    </recommendedName>
</protein>
<dbReference type="Pfam" id="PF04321">
    <property type="entry name" value="RmlD_sub_bind"/>
    <property type="match status" value="1"/>
</dbReference>
<evidence type="ECO:0000313" key="8">
    <source>
        <dbReference type="EMBL" id="KZN47193.1"/>
    </source>
</evidence>
<keyword evidence="6" id="KW-0560">Oxidoreductase</keyword>
<evidence type="ECO:0000256" key="4">
    <source>
        <dbReference type="ARBA" id="ARBA00017099"/>
    </source>
</evidence>
<dbReference type="PATRIC" id="fig|1365251.3.peg.4218"/>
<name>A0A162ABR1_9GAMM</name>
<feature type="domain" description="RmlD-like substrate binding" evidence="7">
    <location>
        <begin position="10"/>
        <end position="279"/>
    </location>
</feature>
<dbReference type="GO" id="GO:0009243">
    <property type="term" value="P:O antigen biosynthetic process"/>
    <property type="evidence" value="ECO:0007669"/>
    <property type="project" value="UniProtKB-UniPathway"/>
</dbReference>
<dbReference type="InterPro" id="IPR036291">
    <property type="entry name" value="NAD(P)-bd_dom_sf"/>
</dbReference>
<evidence type="ECO:0000256" key="6">
    <source>
        <dbReference type="RuleBase" id="RU364082"/>
    </source>
</evidence>
<dbReference type="PANTHER" id="PTHR10491:SF4">
    <property type="entry name" value="METHIONINE ADENOSYLTRANSFERASE 2 SUBUNIT BETA"/>
    <property type="match status" value="1"/>
</dbReference>
<keyword evidence="6" id="KW-0521">NADP</keyword>
<dbReference type="EMBL" id="AUXZ01000104">
    <property type="protein sequence ID" value="KZN47193.1"/>
    <property type="molecule type" value="Genomic_DNA"/>
</dbReference>
<dbReference type="UniPathway" id="UPA00124"/>
<dbReference type="SUPFAM" id="SSF51735">
    <property type="entry name" value="NAD(P)-binding Rossmann-fold domains"/>
    <property type="match status" value="1"/>
</dbReference>
<comment type="cofactor">
    <cofactor evidence="6">
        <name>Mg(2+)</name>
        <dbReference type="ChEBI" id="CHEBI:18420"/>
    </cofactor>
    <text evidence="6">Binds 1 Mg(2+) ion per monomer.</text>
</comment>
<comment type="similarity">
    <text evidence="2 6">Belongs to the dTDP-4-dehydrorhamnose reductase family.</text>
</comment>
<dbReference type="Gene3D" id="3.40.50.720">
    <property type="entry name" value="NAD(P)-binding Rossmann-like Domain"/>
    <property type="match status" value="1"/>
</dbReference>
<evidence type="ECO:0000256" key="3">
    <source>
        <dbReference type="ARBA" id="ARBA00012929"/>
    </source>
</evidence>
<evidence type="ECO:0000256" key="2">
    <source>
        <dbReference type="ARBA" id="ARBA00010944"/>
    </source>
</evidence>
<dbReference type="InterPro" id="IPR029903">
    <property type="entry name" value="RmlD-like-bd"/>
</dbReference>
<comment type="caution">
    <text evidence="8">The sequence shown here is derived from an EMBL/GenBank/DDBJ whole genome shotgun (WGS) entry which is preliminary data.</text>
</comment>
<comment type="function">
    <text evidence="6">Catalyzes the reduction of dTDP-6-deoxy-L-lyxo-4-hexulose to yield dTDP-L-rhamnose.</text>
</comment>
<reference evidence="8 9" key="1">
    <citation type="submission" date="2013-07" db="EMBL/GenBank/DDBJ databases">
        <title>Comparative Genomic and Metabolomic Analysis of Twelve Strains of Pseudoalteromonas luteoviolacea.</title>
        <authorList>
            <person name="Vynne N.G."/>
            <person name="Mansson M."/>
            <person name="Gram L."/>
        </authorList>
    </citation>
    <scope>NUCLEOTIDE SEQUENCE [LARGE SCALE GENOMIC DNA]</scope>
    <source>
        <strain evidence="8 9">H33</strain>
    </source>
</reference>
<sequence length="295" mass="32683">MEKTQQITPIIFGASGLLGGHLFKYFGTKNSQTIGTYGQNYKPDLIQFDLAKNDLDSLKIQPENKYVAVICASLTNIGYINANPLESFDVNVRATEKLIKQLTSKQIPIVFISSDNVFPGSSGAYRDDNSETPVSEYGVQKREIESRLMKITGNNACVVRLAKIVGVAGQDGTILNDIVNQLASGNEVKAASDLIFNPTAVTDIVRAIELLIQERKTGIFNFCNPQVFSRFDLTTYLANALNLDTQCIRDIKFAELDSTGKRPLNTTMINSSIFENFQFTDLETCVQLGLEAWRK</sequence>
<accession>A0A162ABR1</accession>